<keyword evidence="4" id="KW-1185">Reference proteome</keyword>
<feature type="region of interest" description="Disordered" evidence="1">
    <location>
        <begin position="1"/>
        <end position="46"/>
    </location>
</feature>
<dbReference type="InterPro" id="IPR000719">
    <property type="entry name" value="Prot_kinase_dom"/>
</dbReference>
<dbReference type="PROSITE" id="PS50011">
    <property type="entry name" value="PROTEIN_KINASE_DOM"/>
    <property type="match status" value="1"/>
</dbReference>
<protein>
    <submittedName>
        <fullName evidence="5">Protein kinase domain-containing protein</fullName>
    </submittedName>
</protein>
<dbReference type="WBParaSite" id="GPUH_0000400601-mRNA-1">
    <property type="protein sequence ID" value="GPUH_0000400601-mRNA-1"/>
    <property type="gene ID" value="GPUH_0000400601"/>
</dbReference>
<dbReference type="AlphaFoldDB" id="A0A183D5K8"/>
<dbReference type="InterPro" id="IPR011009">
    <property type="entry name" value="Kinase-like_dom_sf"/>
</dbReference>
<name>A0A183D5K8_9BILA</name>
<accession>A0A183D5K8</accession>
<proteinExistence type="predicted"/>
<dbReference type="EMBL" id="UYRT01007209">
    <property type="protein sequence ID" value="VDK41819.1"/>
    <property type="molecule type" value="Genomic_DNA"/>
</dbReference>
<sequence>MDSSMCESEDVLRPKEGSSEIDDLAMDEPGASSSGDAGRNDAIDDTHMPADLMGKHWVKERILGKGGYFQVYKARTDDGRSFAMRVRLEPAGLNKWRKKRQGKWTKKTEDYFNKIREITGHIVPHPNLVEVIGFRKVGIRWQMITEYIDGVDLFDYIGRSMLLSCM</sequence>
<dbReference type="GO" id="GO:0004672">
    <property type="term" value="F:protein kinase activity"/>
    <property type="evidence" value="ECO:0007669"/>
    <property type="project" value="InterPro"/>
</dbReference>
<reference evidence="3 4" key="2">
    <citation type="submission" date="2018-11" db="EMBL/GenBank/DDBJ databases">
        <authorList>
            <consortium name="Pathogen Informatics"/>
        </authorList>
    </citation>
    <scope>NUCLEOTIDE SEQUENCE [LARGE SCALE GENOMIC DNA]</scope>
</reference>
<feature type="domain" description="Protein kinase" evidence="2">
    <location>
        <begin position="57"/>
        <end position="166"/>
    </location>
</feature>
<evidence type="ECO:0000256" key="1">
    <source>
        <dbReference type="SAM" id="MobiDB-lite"/>
    </source>
</evidence>
<gene>
    <name evidence="3" type="ORF">GPUH_LOCUS3999</name>
</gene>
<dbReference type="Gene3D" id="1.10.510.10">
    <property type="entry name" value="Transferase(Phosphotransferase) domain 1"/>
    <property type="match status" value="1"/>
</dbReference>
<evidence type="ECO:0000313" key="4">
    <source>
        <dbReference type="Proteomes" id="UP000271098"/>
    </source>
</evidence>
<dbReference type="GO" id="GO:0005524">
    <property type="term" value="F:ATP binding"/>
    <property type="evidence" value="ECO:0007669"/>
    <property type="project" value="InterPro"/>
</dbReference>
<evidence type="ECO:0000313" key="3">
    <source>
        <dbReference type="EMBL" id="VDK41819.1"/>
    </source>
</evidence>
<dbReference type="OrthoDB" id="5810217at2759"/>
<dbReference type="Proteomes" id="UP000271098">
    <property type="component" value="Unassembled WGS sequence"/>
</dbReference>
<reference evidence="5" key="1">
    <citation type="submission" date="2016-06" db="UniProtKB">
        <authorList>
            <consortium name="WormBaseParasite"/>
        </authorList>
    </citation>
    <scope>IDENTIFICATION</scope>
</reference>
<organism evidence="5">
    <name type="scientific">Gongylonema pulchrum</name>
    <dbReference type="NCBI Taxonomy" id="637853"/>
    <lineage>
        <taxon>Eukaryota</taxon>
        <taxon>Metazoa</taxon>
        <taxon>Ecdysozoa</taxon>
        <taxon>Nematoda</taxon>
        <taxon>Chromadorea</taxon>
        <taxon>Rhabditida</taxon>
        <taxon>Spirurina</taxon>
        <taxon>Spiruromorpha</taxon>
        <taxon>Spiruroidea</taxon>
        <taxon>Gongylonematidae</taxon>
        <taxon>Gongylonema</taxon>
    </lineage>
</organism>
<evidence type="ECO:0000313" key="5">
    <source>
        <dbReference type="WBParaSite" id="GPUH_0000400601-mRNA-1"/>
    </source>
</evidence>
<evidence type="ECO:0000259" key="2">
    <source>
        <dbReference type="PROSITE" id="PS50011"/>
    </source>
</evidence>
<dbReference type="SUPFAM" id="SSF56112">
    <property type="entry name" value="Protein kinase-like (PK-like)"/>
    <property type="match status" value="1"/>
</dbReference>